<proteinExistence type="predicted"/>
<evidence type="ECO:0000313" key="3">
    <source>
        <dbReference type="Proteomes" id="UP001231915"/>
    </source>
</evidence>
<organism evidence="2 3">
    <name type="scientific">Pseudoalteromonas obscura</name>
    <dbReference type="NCBI Taxonomy" id="3048491"/>
    <lineage>
        <taxon>Bacteria</taxon>
        <taxon>Pseudomonadati</taxon>
        <taxon>Pseudomonadota</taxon>
        <taxon>Gammaproteobacteria</taxon>
        <taxon>Alteromonadales</taxon>
        <taxon>Pseudoalteromonadaceae</taxon>
        <taxon>Pseudoalteromonas</taxon>
    </lineage>
</organism>
<dbReference type="EMBL" id="JASJUT010000002">
    <property type="protein sequence ID" value="MDK2594841.1"/>
    <property type="molecule type" value="Genomic_DNA"/>
</dbReference>
<comment type="caution">
    <text evidence="2">The sequence shown here is derived from an EMBL/GenBank/DDBJ whole genome shotgun (WGS) entry which is preliminary data.</text>
</comment>
<evidence type="ECO:0000313" key="2">
    <source>
        <dbReference type="EMBL" id="MDK2594841.1"/>
    </source>
</evidence>
<feature type="compositionally biased region" description="Low complexity" evidence="1">
    <location>
        <begin position="69"/>
        <end position="90"/>
    </location>
</feature>
<accession>A0ABT7EIF6</accession>
<protein>
    <submittedName>
        <fullName evidence="2">Uncharacterized protein</fullName>
    </submittedName>
</protein>
<dbReference type="RefSeq" id="WP_284136762.1">
    <property type="nucleotide sequence ID" value="NZ_JASJUT010000002.1"/>
</dbReference>
<gene>
    <name evidence="2" type="ORF">QNM18_07245</name>
</gene>
<sequence length="90" mass="9316">MLNLKKRKLKTLSQDAAIIPSKVTKQIGGAHVSVSSDTYTTTHPDAYNLTDKATIIQTGPTDPATGPFTGTLTGPSTITGPGTSGPSIYI</sequence>
<keyword evidence="3" id="KW-1185">Reference proteome</keyword>
<name>A0ABT7EIF6_9GAMM</name>
<dbReference type="Proteomes" id="UP001231915">
    <property type="component" value="Unassembled WGS sequence"/>
</dbReference>
<evidence type="ECO:0000256" key="1">
    <source>
        <dbReference type="SAM" id="MobiDB-lite"/>
    </source>
</evidence>
<feature type="region of interest" description="Disordered" evidence="1">
    <location>
        <begin position="58"/>
        <end position="90"/>
    </location>
</feature>
<reference evidence="2 3" key="1">
    <citation type="submission" date="2023-05" db="EMBL/GenBank/DDBJ databases">
        <title>Pseudoalteromonas ardens sp. nov., Pseudoalteromonas obscura sp. nov., and Pseudoalteromonas umbrosa sp. nov., isolated from the coral Montipora capitata.</title>
        <authorList>
            <person name="Thomas E.M."/>
            <person name="Smith E.M."/>
            <person name="Papke E."/>
            <person name="Shlafstein M.D."/>
            <person name="Oline D.K."/>
            <person name="Videau P."/>
            <person name="Saw J.H."/>
            <person name="Strangman W.K."/>
            <person name="Ushijima B."/>
        </authorList>
    </citation>
    <scope>NUCLEOTIDE SEQUENCE [LARGE SCALE GENOMIC DNA]</scope>
    <source>
        <strain evidence="2 3">P94</strain>
    </source>
</reference>